<comment type="function">
    <text evidence="6">Involved in efficient integration of the N-module into mitochondrial respiratory chain complex I.</text>
</comment>
<evidence type="ECO:0000256" key="2">
    <source>
        <dbReference type="ARBA" id="ARBA00009508"/>
    </source>
</evidence>
<keyword evidence="10" id="KW-1185">Reference proteome</keyword>
<dbReference type="EMBL" id="KZ819203">
    <property type="protein sequence ID" value="PWY97674.1"/>
    <property type="molecule type" value="Genomic_DNA"/>
</dbReference>
<proteinExistence type="inferred from homology"/>
<dbReference type="InterPro" id="IPR008011">
    <property type="entry name" value="Complex1_LYR_dom"/>
</dbReference>
<keyword evidence="3" id="KW-0809">Transit peptide</keyword>
<dbReference type="GO" id="GO:0005739">
    <property type="term" value="C:mitochondrion"/>
    <property type="evidence" value="ECO:0007669"/>
    <property type="project" value="UniProtKB-SubCell"/>
</dbReference>
<dbReference type="STRING" id="1882483.A0A317XHC1"/>
<evidence type="ECO:0000256" key="6">
    <source>
        <dbReference type="ARBA" id="ARBA00044735"/>
    </source>
</evidence>
<comment type="subcellular location">
    <subcellularLocation>
        <location evidence="1">Mitochondrion</location>
    </subcellularLocation>
</comment>
<protein>
    <recommendedName>
        <fullName evidence="5">LYR motif-containing protein 2</fullName>
    </recommendedName>
</protein>
<dbReference type="InParanoid" id="A0A317XHC1"/>
<gene>
    <name evidence="9" type="ORF">BCV70DRAFT_202618</name>
</gene>
<dbReference type="CDD" id="cd20262">
    <property type="entry name" value="Complex1_LYR_LYRM2"/>
    <property type="match status" value="1"/>
</dbReference>
<comment type="similarity">
    <text evidence="2">Belongs to the complex I LYR family.</text>
</comment>
<dbReference type="PANTHER" id="PTHR13675:SF0">
    <property type="entry name" value="LYR MOTIF-CONTAINING PROTEIN 2"/>
    <property type="match status" value="1"/>
</dbReference>
<keyword evidence="4" id="KW-0496">Mitochondrion</keyword>
<evidence type="ECO:0000256" key="1">
    <source>
        <dbReference type="ARBA" id="ARBA00004173"/>
    </source>
</evidence>
<accession>A0A317XHC1</accession>
<reference evidence="9 10" key="1">
    <citation type="journal article" date="2018" name="Mol. Biol. Evol.">
        <title>Broad Genomic Sampling Reveals a Smut Pathogenic Ancestry of the Fungal Clade Ustilaginomycotina.</title>
        <authorList>
            <person name="Kijpornyongpan T."/>
            <person name="Mondo S.J."/>
            <person name="Barry K."/>
            <person name="Sandor L."/>
            <person name="Lee J."/>
            <person name="Lipzen A."/>
            <person name="Pangilinan J."/>
            <person name="LaButti K."/>
            <person name="Hainaut M."/>
            <person name="Henrissat B."/>
            <person name="Grigoriev I.V."/>
            <person name="Spatafora J.W."/>
            <person name="Aime M.C."/>
        </authorList>
    </citation>
    <scope>NUCLEOTIDE SEQUENCE [LARGE SCALE GENOMIC DNA]</scope>
    <source>
        <strain evidence="9 10">MCA 3645</strain>
    </source>
</reference>
<dbReference type="PANTHER" id="PTHR13675">
    <property type="entry name" value="LYR MOTIF-CONTAINING PROTEIN 2"/>
    <property type="match status" value="1"/>
</dbReference>
<dbReference type="OrthoDB" id="74240at2759"/>
<dbReference type="AlphaFoldDB" id="A0A317XHC1"/>
<evidence type="ECO:0000313" key="10">
    <source>
        <dbReference type="Proteomes" id="UP000246740"/>
    </source>
</evidence>
<organism evidence="9 10">
    <name type="scientific">Testicularia cyperi</name>
    <dbReference type="NCBI Taxonomy" id="1882483"/>
    <lineage>
        <taxon>Eukaryota</taxon>
        <taxon>Fungi</taxon>
        <taxon>Dikarya</taxon>
        <taxon>Basidiomycota</taxon>
        <taxon>Ustilaginomycotina</taxon>
        <taxon>Ustilaginomycetes</taxon>
        <taxon>Ustilaginales</taxon>
        <taxon>Anthracoideaceae</taxon>
        <taxon>Testicularia</taxon>
    </lineage>
</organism>
<name>A0A317XHC1_9BASI</name>
<evidence type="ECO:0000256" key="4">
    <source>
        <dbReference type="ARBA" id="ARBA00023128"/>
    </source>
</evidence>
<feature type="region of interest" description="Disordered" evidence="7">
    <location>
        <begin position="90"/>
        <end position="111"/>
    </location>
</feature>
<evidence type="ECO:0000313" key="9">
    <source>
        <dbReference type="EMBL" id="PWY97674.1"/>
    </source>
</evidence>
<evidence type="ECO:0000259" key="8">
    <source>
        <dbReference type="Pfam" id="PF05347"/>
    </source>
</evidence>
<evidence type="ECO:0000256" key="7">
    <source>
        <dbReference type="SAM" id="MobiDB-lite"/>
    </source>
</evidence>
<dbReference type="Pfam" id="PF05347">
    <property type="entry name" value="Complex1_LYR"/>
    <property type="match status" value="1"/>
</dbReference>
<dbReference type="Proteomes" id="UP000246740">
    <property type="component" value="Unassembled WGS sequence"/>
</dbReference>
<evidence type="ECO:0000256" key="3">
    <source>
        <dbReference type="ARBA" id="ARBA00022946"/>
    </source>
</evidence>
<sequence length="111" mass="13140">MFRPSFRVLARTDLKASKLTLEHFLLRTRALALYRNYLRATRDIPNPEARWETIQWFRDDFVKNKHVTETQDIKDLLMQGHRFLRQMQGQMSLAGASHSDTGKLRGTRRLP</sequence>
<dbReference type="InterPro" id="IPR045293">
    <property type="entry name" value="Complex1_LYR_LYRM2"/>
</dbReference>
<feature type="domain" description="Complex 1 LYR protein" evidence="8">
    <location>
        <begin position="29"/>
        <end position="85"/>
    </location>
</feature>
<evidence type="ECO:0000256" key="5">
    <source>
        <dbReference type="ARBA" id="ARBA00026235"/>
    </source>
</evidence>